<accession>A0ABM7PU74</accession>
<organism evidence="2 3">
    <name type="scientific">Sinomonas cyclohexanicum</name>
    <name type="common">Corynebacterium cyclohexanicum</name>
    <dbReference type="NCBI Taxonomy" id="322009"/>
    <lineage>
        <taxon>Bacteria</taxon>
        <taxon>Bacillati</taxon>
        <taxon>Actinomycetota</taxon>
        <taxon>Actinomycetes</taxon>
        <taxon>Micrococcales</taxon>
        <taxon>Micrococcaceae</taxon>
        <taxon>Sinomonas</taxon>
    </lineage>
</organism>
<dbReference type="Proteomes" id="UP001319861">
    <property type="component" value="Chromosome"/>
</dbReference>
<proteinExistence type="predicted"/>
<name>A0ABM7PU74_SINCY</name>
<dbReference type="Pfam" id="PF24703">
    <property type="entry name" value="DUF7666"/>
    <property type="match status" value="1"/>
</dbReference>
<protein>
    <recommendedName>
        <fullName evidence="1">DUF7666 domain-containing protein</fullName>
    </recommendedName>
</protein>
<dbReference type="InterPro" id="IPR056083">
    <property type="entry name" value="DUF7666"/>
</dbReference>
<dbReference type="RefSeq" id="WP_229232339.1">
    <property type="nucleotide sequence ID" value="NZ_AP024525.1"/>
</dbReference>
<sequence length="247" mass="26334">MATTVTTQTELDNALNRGDAEIIIDSPAGVWIHVKATGSSRVVATGSSRVVATGSSRVVATGSSRVEARGSSRVEARDSSRVEATGSSRVEAWDSSRVEASKYVAIHLHSARATVTGGTVIDIAKLDLTRHEDWADYHGVATEDGHLVVYKAVDADLKSGRGFHYPVGGTVECSDWDPADVCGGGLHFSPSPAQARDYHREATRFLKCLVHPDDVTVIDGADLYTTPKLKARRARVVAEVDIHATTA</sequence>
<evidence type="ECO:0000313" key="3">
    <source>
        <dbReference type="Proteomes" id="UP001319861"/>
    </source>
</evidence>
<evidence type="ECO:0000259" key="1">
    <source>
        <dbReference type="Pfam" id="PF24703"/>
    </source>
</evidence>
<dbReference type="EMBL" id="AP024525">
    <property type="protein sequence ID" value="BCT75615.1"/>
    <property type="molecule type" value="Genomic_DNA"/>
</dbReference>
<gene>
    <name evidence="2" type="ORF">SCMU_14570</name>
</gene>
<evidence type="ECO:0000313" key="2">
    <source>
        <dbReference type="EMBL" id="BCT75615.1"/>
    </source>
</evidence>
<feature type="domain" description="DUF7666" evidence="1">
    <location>
        <begin position="148"/>
        <end position="243"/>
    </location>
</feature>
<reference evidence="2 3" key="1">
    <citation type="journal article" date="2021" name="J. Biosci. Bioeng.">
        <title>Identification and characterization of a chc gene cluster responsible for the aromatization pathway of cyclohexanecarboxylate degradation in Sinomonas cyclohexanicum ATCC 51369.</title>
        <authorList>
            <person name="Yamamoto T."/>
            <person name="Hasegawa Y."/>
            <person name="Lau P.C.K."/>
            <person name="Iwaki H."/>
        </authorList>
    </citation>
    <scope>NUCLEOTIDE SEQUENCE [LARGE SCALE GENOMIC DNA]</scope>
    <source>
        <strain evidence="2 3">ATCC 51369</strain>
    </source>
</reference>
<keyword evidence="3" id="KW-1185">Reference proteome</keyword>